<feature type="region of interest" description="Disordered" evidence="8">
    <location>
        <begin position="287"/>
        <end position="334"/>
    </location>
</feature>
<feature type="compositionally biased region" description="Basic residues" evidence="8">
    <location>
        <begin position="235"/>
        <end position="247"/>
    </location>
</feature>
<evidence type="ECO:0000256" key="7">
    <source>
        <dbReference type="ARBA" id="ARBA00024284"/>
    </source>
</evidence>
<evidence type="ECO:0000256" key="8">
    <source>
        <dbReference type="SAM" id="MobiDB-lite"/>
    </source>
</evidence>
<accession>Q6UUK1</accession>
<proteinExistence type="inferred from homology"/>
<dbReference type="GO" id="GO:0046872">
    <property type="term" value="F:metal ion binding"/>
    <property type="evidence" value="ECO:0007669"/>
    <property type="project" value="UniProtKB-KW"/>
</dbReference>
<feature type="region of interest" description="Disordered" evidence="8">
    <location>
        <begin position="232"/>
        <end position="271"/>
    </location>
</feature>
<comment type="cofactor">
    <cofactor evidence="1">
        <name>Fe(2+)</name>
        <dbReference type="ChEBI" id="CHEBI:29033"/>
    </cofactor>
</comment>
<evidence type="ECO:0000256" key="6">
    <source>
        <dbReference type="ARBA" id="ARBA00023004"/>
    </source>
</evidence>
<evidence type="ECO:0000256" key="2">
    <source>
        <dbReference type="ARBA" id="ARBA00006622"/>
    </source>
</evidence>
<name>Q6UUK1_ORYSJ</name>
<evidence type="ECO:0000256" key="4">
    <source>
        <dbReference type="ARBA" id="ARBA00022723"/>
    </source>
</evidence>
<dbReference type="PANTHER" id="PTHR22966">
    <property type="entry name" value="2-AMINOETHANETHIOL DIOXYGENASE"/>
    <property type="match status" value="1"/>
</dbReference>
<keyword evidence="5" id="KW-0560">Oxidoreductase</keyword>
<keyword evidence="4" id="KW-0479">Metal-binding</keyword>
<dbReference type="AlphaFoldDB" id="Q6UUK1"/>
<evidence type="ECO:0000313" key="9">
    <source>
        <dbReference type="EMBL" id="AAQ56366.1"/>
    </source>
</evidence>
<dbReference type="EC" id="1.13.11.20" evidence="3"/>
<feature type="compositionally biased region" description="Basic residues" evidence="8">
    <location>
        <begin position="299"/>
        <end position="308"/>
    </location>
</feature>
<evidence type="ECO:0000256" key="1">
    <source>
        <dbReference type="ARBA" id="ARBA00001954"/>
    </source>
</evidence>
<organism evidence="9">
    <name type="scientific">Oryza sativa subsp. japonica</name>
    <name type="common">Rice</name>
    <dbReference type="NCBI Taxonomy" id="39947"/>
    <lineage>
        <taxon>Eukaryota</taxon>
        <taxon>Viridiplantae</taxon>
        <taxon>Streptophyta</taxon>
        <taxon>Embryophyta</taxon>
        <taxon>Tracheophyta</taxon>
        <taxon>Spermatophyta</taxon>
        <taxon>Magnoliopsida</taxon>
        <taxon>Liliopsida</taxon>
        <taxon>Poales</taxon>
        <taxon>Poaceae</taxon>
        <taxon>BOP clade</taxon>
        <taxon>Oryzoideae</taxon>
        <taxon>Oryzeae</taxon>
        <taxon>Oryzinae</taxon>
        <taxon>Oryza</taxon>
        <taxon>Oryza sativa</taxon>
    </lineage>
</organism>
<keyword evidence="6" id="KW-0408">Iron</keyword>
<reference evidence="9" key="1">
    <citation type="journal article" date="2004" name="Nat. Genet.">
        <title>Sequencing of a rice centromere uncovers active genes.</title>
        <authorList>
            <person name="Nagaki K."/>
            <person name="Cheng Z."/>
            <person name="Ouyang S."/>
            <person name="Talbert P.B."/>
            <person name="Kim M."/>
            <person name="Jones K.M."/>
            <person name="Henikoff S."/>
            <person name="Buell C.R."/>
            <person name="Jiang J."/>
        </authorList>
    </citation>
    <scope>NUCLEOTIDE SEQUENCE</scope>
</reference>
<evidence type="ECO:0000256" key="5">
    <source>
        <dbReference type="ARBA" id="ARBA00023002"/>
    </source>
</evidence>
<dbReference type="GO" id="GO:0017172">
    <property type="term" value="F:cysteine dioxygenase activity"/>
    <property type="evidence" value="ECO:0007669"/>
    <property type="project" value="UniProtKB-EC"/>
</dbReference>
<dbReference type="PANTHER" id="PTHR22966:SF29">
    <property type="entry name" value="PLANT CYSTEINE OXIDASE 3"/>
    <property type="match status" value="1"/>
</dbReference>
<protein>
    <recommendedName>
        <fullName evidence="3">cysteine dioxygenase</fullName>
        <ecNumber evidence="3">1.13.11.20</ecNumber>
    </recommendedName>
</protein>
<feature type="compositionally biased region" description="Polar residues" evidence="8">
    <location>
        <begin position="250"/>
        <end position="270"/>
    </location>
</feature>
<dbReference type="InterPro" id="IPR005213">
    <property type="entry name" value="HGWP_repeat"/>
</dbReference>
<dbReference type="InterPro" id="IPR012864">
    <property type="entry name" value="PCO/ADO"/>
</dbReference>
<gene>
    <name evidence="9" type="ORF">OSJNBa0017M13.21</name>
</gene>
<evidence type="ECO:0000256" key="3">
    <source>
        <dbReference type="ARBA" id="ARBA00013133"/>
    </source>
</evidence>
<dbReference type="EMBL" id="AY360386">
    <property type="protein sequence ID" value="AAQ56366.1"/>
    <property type="molecule type" value="Genomic_DNA"/>
</dbReference>
<comment type="catalytic activity">
    <reaction evidence="7">
        <text>L-cysteine + O2 = 3-sulfino-L-alanine + H(+)</text>
        <dbReference type="Rhea" id="RHEA:20441"/>
        <dbReference type="ChEBI" id="CHEBI:15378"/>
        <dbReference type="ChEBI" id="CHEBI:15379"/>
        <dbReference type="ChEBI" id="CHEBI:35235"/>
        <dbReference type="ChEBI" id="CHEBI:61085"/>
        <dbReference type="EC" id="1.13.11.20"/>
    </reaction>
    <physiologicalReaction direction="left-to-right" evidence="7">
        <dbReference type="Rhea" id="RHEA:20442"/>
    </physiologicalReaction>
</comment>
<sequence length="334" mass="36417">MPPSVGRLRLHRPAASSAADWCLRLHGWPIMLPSVGRLRLHLPAASSAADWCLRLHGWPIMPPLLGVYVFTDRSPRLPPTGVSACTAGPLCRRLLGVYVFTDRPPRLPPTGVSACTAGLLCRRLLGVYVFTNRPPRLPPTGVFACTAGLLCRRLLGVYVFTDRLAFAAAGVSAYTAGLLCRRLLGVYVFTDRPPRRLRLIISSPRLQNSVAIAGCIHLHCMVFPHNEVAASATQKPKRVKKAAKKKGPPTSRSTDNSMTSRSITGSNNPFALQIEHPPVVHDDIASYEVSPQTVDTPRKKQAVKKCTPRRAPIEVANPSSPASNTRSKKKLQLE</sequence>
<comment type="similarity">
    <text evidence="2">Belongs to the cysteine dioxygenase family.</text>
</comment>
<dbReference type="Pfam" id="PF03578">
    <property type="entry name" value="HGWP"/>
    <property type="match status" value="2"/>
</dbReference>